<dbReference type="GO" id="GO:0032259">
    <property type="term" value="P:methylation"/>
    <property type="evidence" value="ECO:0007669"/>
    <property type="project" value="UniProtKB-KW"/>
</dbReference>
<dbReference type="RefSeq" id="WP_132324749.1">
    <property type="nucleotide sequence ID" value="NZ_FWZT01000029.1"/>
</dbReference>
<keyword evidence="2" id="KW-0808">Transferase</keyword>
<reference evidence="3" key="1">
    <citation type="submission" date="2017-04" db="EMBL/GenBank/DDBJ databases">
        <authorList>
            <person name="Varghese N."/>
            <person name="Submissions S."/>
        </authorList>
    </citation>
    <scope>NUCLEOTIDE SEQUENCE [LARGE SCALE GENOMIC DNA]</scope>
    <source>
        <strain evidence="3">RKEM611</strain>
    </source>
</reference>
<dbReference type="CDD" id="cd02440">
    <property type="entry name" value="AdoMet_MTases"/>
    <property type="match status" value="1"/>
</dbReference>
<proteinExistence type="predicted"/>
<protein>
    <submittedName>
        <fullName evidence="2">Methyltransferase domain-containing protein</fullName>
    </submittedName>
</protein>
<gene>
    <name evidence="2" type="ORF">SAMN06296036_12944</name>
</gene>
<dbReference type="InterPro" id="IPR041698">
    <property type="entry name" value="Methyltransf_25"/>
</dbReference>
<keyword evidence="2" id="KW-0489">Methyltransferase</keyword>
<dbReference type="PANTHER" id="PTHR44068:SF11">
    <property type="entry name" value="GERANYL DIPHOSPHATE 2-C-METHYLTRANSFERASE"/>
    <property type="match status" value="1"/>
</dbReference>
<dbReference type="STRING" id="1513793.SAMN06296036_12944"/>
<sequence>MKEVLTTDPIWEKKYSSNSDINRYPWDIVVSQIFRSCSTMDARRNFSILEVGCGTGNNLWFASREGFTVTGIDSSQSAISYAKSRFEREGLEGDFVVGDVTKLPFGDSCFDMVIDRAALTCLGRTAFAISLSEIHRVLVNKGKFLFNPYSDRHSSKKYGERFHDGLTKGINAGGVAGAGQIRFYSIGDIEDAFEAHWEITKIEHRENIDMTHPEYLVHSEWVVEATKVMR</sequence>
<evidence type="ECO:0000259" key="1">
    <source>
        <dbReference type="Pfam" id="PF13649"/>
    </source>
</evidence>
<dbReference type="SUPFAM" id="SSF53335">
    <property type="entry name" value="S-adenosyl-L-methionine-dependent methyltransferases"/>
    <property type="match status" value="1"/>
</dbReference>
<feature type="domain" description="Methyltransferase" evidence="1">
    <location>
        <begin position="48"/>
        <end position="142"/>
    </location>
</feature>
<dbReference type="Proteomes" id="UP000192907">
    <property type="component" value="Unassembled WGS sequence"/>
</dbReference>
<evidence type="ECO:0000313" key="2">
    <source>
        <dbReference type="EMBL" id="SMF75525.1"/>
    </source>
</evidence>
<dbReference type="Gene3D" id="3.40.50.150">
    <property type="entry name" value="Vaccinia Virus protein VP39"/>
    <property type="match status" value="1"/>
</dbReference>
<accession>A0A1Y6CLG3</accession>
<organism evidence="2 3">
    <name type="scientific">Pseudobacteriovorax antillogorgiicola</name>
    <dbReference type="NCBI Taxonomy" id="1513793"/>
    <lineage>
        <taxon>Bacteria</taxon>
        <taxon>Pseudomonadati</taxon>
        <taxon>Bdellovibrionota</taxon>
        <taxon>Oligoflexia</taxon>
        <taxon>Oligoflexales</taxon>
        <taxon>Pseudobacteriovoracaceae</taxon>
        <taxon>Pseudobacteriovorax</taxon>
    </lineage>
</organism>
<dbReference type="InterPro" id="IPR029063">
    <property type="entry name" value="SAM-dependent_MTases_sf"/>
</dbReference>
<dbReference type="OrthoDB" id="9804312at2"/>
<dbReference type="GO" id="GO:0008168">
    <property type="term" value="F:methyltransferase activity"/>
    <property type="evidence" value="ECO:0007669"/>
    <property type="project" value="UniProtKB-KW"/>
</dbReference>
<name>A0A1Y6CLG3_9BACT</name>
<keyword evidence="3" id="KW-1185">Reference proteome</keyword>
<evidence type="ECO:0000313" key="3">
    <source>
        <dbReference type="Proteomes" id="UP000192907"/>
    </source>
</evidence>
<dbReference type="PANTHER" id="PTHR44068">
    <property type="entry name" value="ZGC:194242"/>
    <property type="match status" value="1"/>
</dbReference>
<dbReference type="InterPro" id="IPR050447">
    <property type="entry name" value="Erg6_SMT_methyltransf"/>
</dbReference>
<dbReference type="EMBL" id="FWZT01000029">
    <property type="protein sequence ID" value="SMF75525.1"/>
    <property type="molecule type" value="Genomic_DNA"/>
</dbReference>
<dbReference type="Pfam" id="PF13649">
    <property type="entry name" value="Methyltransf_25"/>
    <property type="match status" value="1"/>
</dbReference>
<dbReference type="AlphaFoldDB" id="A0A1Y6CLG3"/>